<dbReference type="InterPro" id="IPR013096">
    <property type="entry name" value="Cupin_2"/>
</dbReference>
<sequence>MARSWQLWLSRRPLRRTKTPSGPQMLSPNDAALYEFLYEKNGRLTVKETHYADNQTVRDGLSGPPLHIHLRQTEYFRVLQGELGVVRNEKKGVLRKEDGILVIPPGTRHRFWPHTPIKQDLIFHVWAEPPDVDHGFDENYLRNALGYVRDCAQQNIAPSIFQMALFGWSSDTIFICPPFWVPIWILVFAQYVAGHIIGGFLLG</sequence>
<evidence type="ECO:0000259" key="2">
    <source>
        <dbReference type="Pfam" id="PF07883"/>
    </source>
</evidence>
<gene>
    <name evidence="3" type="ORF">SODALDRAFT_276486</name>
</gene>
<feature type="domain" description="Cupin type-2" evidence="2">
    <location>
        <begin position="63"/>
        <end position="112"/>
    </location>
</feature>
<dbReference type="InterPro" id="IPR011051">
    <property type="entry name" value="RmlC_Cupin_sf"/>
</dbReference>
<protein>
    <recommendedName>
        <fullName evidence="2">Cupin type-2 domain-containing protein</fullName>
    </recommendedName>
</protein>
<accession>A0A3N2PWM9</accession>
<evidence type="ECO:0000313" key="4">
    <source>
        <dbReference type="Proteomes" id="UP000272025"/>
    </source>
</evidence>
<dbReference type="RefSeq" id="XP_028466714.1">
    <property type="nucleotide sequence ID" value="XM_028608022.1"/>
</dbReference>
<dbReference type="InterPro" id="IPR014710">
    <property type="entry name" value="RmlC-like_jellyroll"/>
</dbReference>
<evidence type="ECO:0000256" key="1">
    <source>
        <dbReference type="SAM" id="Phobius"/>
    </source>
</evidence>
<name>A0A3N2PWM9_SODAK</name>
<keyword evidence="1" id="KW-1133">Transmembrane helix</keyword>
<dbReference type="Gene3D" id="2.60.120.10">
    <property type="entry name" value="Jelly Rolls"/>
    <property type="match status" value="1"/>
</dbReference>
<reference evidence="3 4" key="1">
    <citation type="journal article" date="2018" name="Mol. Ecol.">
        <title>The obligate alkalophilic soda-lake fungus Sodiomyces alkalinus has shifted to a protein diet.</title>
        <authorList>
            <person name="Grum-Grzhimaylo A.A."/>
            <person name="Falkoski D.L."/>
            <person name="van den Heuvel J."/>
            <person name="Valero-Jimenez C.A."/>
            <person name="Min B."/>
            <person name="Choi I.G."/>
            <person name="Lipzen A."/>
            <person name="Daum C.G."/>
            <person name="Aanen D.K."/>
            <person name="Tsang A."/>
            <person name="Henrissat B."/>
            <person name="Bilanenko E.N."/>
            <person name="de Vries R.P."/>
            <person name="van Kan J.A.L."/>
            <person name="Grigoriev I.V."/>
            <person name="Debets A.J.M."/>
        </authorList>
    </citation>
    <scope>NUCLEOTIDE SEQUENCE [LARGE SCALE GENOMIC DNA]</scope>
    <source>
        <strain evidence="3 4">F11</strain>
    </source>
</reference>
<dbReference type="Proteomes" id="UP000272025">
    <property type="component" value="Unassembled WGS sequence"/>
</dbReference>
<dbReference type="OrthoDB" id="9976870at2759"/>
<keyword evidence="4" id="KW-1185">Reference proteome</keyword>
<dbReference type="CDD" id="cd02208">
    <property type="entry name" value="cupin_RmlC-like"/>
    <property type="match status" value="1"/>
</dbReference>
<keyword evidence="1" id="KW-0812">Transmembrane</keyword>
<proteinExistence type="predicted"/>
<dbReference type="STRING" id="1314773.A0A3N2PWM9"/>
<dbReference type="EMBL" id="ML119054">
    <property type="protein sequence ID" value="ROT38908.1"/>
    <property type="molecule type" value="Genomic_DNA"/>
</dbReference>
<evidence type="ECO:0000313" key="3">
    <source>
        <dbReference type="EMBL" id="ROT38908.1"/>
    </source>
</evidence>
<dbReference type="GeneID" id="39576500"/>
<organism evidence="3 4">
    <name type="scientific">Sodiomyces alkalinus (strain CBS 110278 / VKM F-3762 / F11)</name>
    <name type="common">Alkaliphilic filamentous fungus</name>
    <dbReference type="NCBI Taxonomy" id="1314773"/>
    <lineage>
        <taxon>Eukaryota</taxon>
        <taxon>Fungi</taxon>
        <taxon>Dikarya</taxon>
        <taxon>Ascomycota</taxon>
        <taxon>Pezizomycotina</taxon>
        <taxon>Sordariomycetes</taxon>
        <taxon>Hypocreomycetidae</taxon>
        <taxon>Glomerellales</taxon>
        <taxon>Plectosphaerellaceae</taxon>
        <taxon>Sodiomyces</taxon>
    </lineage>
</organism>
<dbReference type="AlphaFoldDB" id="A0A3N2PWM9"/>
<dbReference type="SUPFAM" id="SSF51182">
    <property type="entry name" value="RmlC-like cupins"/>
    <property type="match status" value="1"/>
</dbReference>
<dbReference type="Pfam" id="PF07883">
    <property type="entry name" value="Cupin_2"/>
    <property type="match status" value="1"/>
</dbReference>
<keyword evidence="1" id="KW-0472">Membrane</keyword>
<feature type="transmembrane region" description="Helical" evidence="1">
    <location>
        <begin position="179"/>
        <end position="202"/>
    </location>
</feature>